<sequence>MSELIKVLDGGDFRDRWNELCIKLEDYENINCDNYEQELHDLFEYHSFKFDESKHEYWEIE</sequence>
<reference evidence="2" key="3">
    <citation type="submission" date="2023-06" db="EMBL/GenBank/DDBJ databases">
        <authorList>
            <consortium name="Clinical and Environmental Microbiology Branch: Whole genome sequencing antimicrobial resistance pathogens in the healthcare setting"/>
        </authorList>
    </citation>
    <scope>NUCLEOTIDE SEQUENCE</scope>
    <source>
        <strain evidence="2">2021GN-00227</strain>
    </source>
</reference>
<evidence type="ECO:0000313" key="2">
    <source>
        <dbReference type="EMBL" id="EKU3568499.1"/>
    </source>
</evidence>
<dbReference type="EMBL" id="ABFEVW030000010">
    <property type="protein sequence ID" value="EMN1071596.1"/>
    <property type="molecule type" value="Genomic_DNA"/>
</dbReference>
<dbReference type="RefSeq" id="WP_001292264.1">
    <property type="nucleotide sequence ID" value="NZ_CAUZGQ010000040.1"/>
</dbReference>
<dbReference type="EMBL" id="CP008706">
    <property type="protein sequence ID" value="AKA31131.1"/>
    <property type="molecule type" value="Genomic_DNA"/>
</dbReference>
<evidence type="ECO:0000313" key="1">
    <source>
        <dbReference type="EMBL" id="AKA31131.1"/>
    </source>
</evidence>
<proteinExistence type="predicted"/>
<protein>
    <submittedName>
        <fullName evidence="1">Uncharacterized protein</fullName>
    </submittedName>
</protein>
<dbReference type="AlphaFoldDB" id="A0A0D5YHA9"/>
<gene>
    <name evidence="1" type="ORF">ABUW_1387</name>
    <name evidence="2" type="ORF">MKP18_001894</name>
</gene>
<dbReference type="EMBL" id="ABFEVW020000010">
    <property type="protein sequence ID" value="EKU3568499.1"/>
    <property type="molecule type" value="Genomic_DNA"/>
</dbReference>
<reference evidence="1 3" key="1">
    <citation type="journal article" date="2015" name="J. Bacteriol.">
        <title>Resources for Genetic and Genomic Analysis of Emerging Pathogen Acinetobacter baumannii.</title>
        <authorList>
            <person name="Gallagher L.A."/>
            <person name="Ramage E."/>
            <person name="Weiss E.J."/>
            <person name="Radey M."/>
            <person name="Hayden H.S."/>
            <person name="Held K.G."/>
            <person name="Huse H.K."/>
            <person name="Zurawski D.V."/>
            <person name="Brittnacher M.J."/>
            <person name="Manoil C."/>
        </authorList>
    </citation>
    <scope>NUCLEOTIDE SEQUENCE [LARGE SCALE GENOMIC DNA]</scope>
    <source>
        <strain evidence="1 3">AB5075-UW</strain>
    </source>
</reference>
<dbReference type="PATRIC" id="fig|470.1345.peg.1346"/>
<reference evidence="3" key="2">
    <citation type="submission" date="2015-03" db="EMBL/GenBank/DDBJ databases">
        <authorList>
            <person name="Gallagher L.A."/>
            <person name="Hayden H.S."/>
            <person name="Weiss E.J."/>
            <person name="Hager K.R."/>
            <person name="Ramage E."/>
            <person name="Radey M.R."/>
            <person name="Bydalek R."/>
            <person name="Manoil C."/>
            <person name="Miller S.I."/>
            <person name="Brittnacher M.J."/>
        </authorList>
    </citation>
    <scope>NUCLEOTIDE SEQUENCE [LARGE SCALE GENOMIC DNA]</scope>
    <source>
        <strain evidence="3">AB5075-UW</strain>
    </source>
</reference>
<name>A0A0D5YHA9_ACIBA</name>
<accession>A0A0D5YHA9</accession>
<evidence type="ECO:0000313" key="3">
    <source>
        <dbReference type="Proteomes" id="UP000032746"/>
    </source>
</evidence>
<organism evidence="1 3">
    <name type="scientific">Acinetobacter baumannii</name>
    <dbReference type="NCBI Taxonomy" id="470"/>
    <lineage>
        <taxon>Bacteria</taxon>
        <taxon>Pseudomonadati</taxon>
        <taxon>Pseudomonadota</taxon>
        <taxon>Gammaproteobacteria</taxon>
        <taxon>Moraxellales</taxon>
        <taxon>Moraxellaceae</taxon>
        <taxon>Acinetobacter</taxon>
        <taxon>Acinetobacter calcoaceticus/baumannii complex</taxon>
    </lineage>
</organism>
<dbReference type="Proteomes" id="UP000032746">
    <property type="component" value="Chromosome"/>
</dbReference>